<accession>I8TXY6</accession>
<name>I8TXY6_9FIRM</name>
<dbReference type="InterPro" id="IPR005130">
    <property type="entry name" value="Ser_deHydtase-like_asu"/>
</dbReference>
<evidence type="ECO:0000313" key="2">
    <source>
        <dbReference type="EMBL" id="AJQ26206.1"/>
    </source>
</evidence>
<dbReference type="HOGENOM" id="CLU_051840_0_0_9"/>
<feature type="domain" description="Serine dehydratase-like alpha subunit" evidence="1">
    <location>
        <begin position="84"/>
        <end position="406"/>
    </location>
</feature>
<dbReference type="KEGG" id="pft:JBW_00854"/>
<gene>
    <name evidence="2" type="ORF">JBW_00854</name>
</gene>
<sequence length="406" mass="43129">MNYNLLLNILKAEVLPTVGSLEAGAIALAAAYASETLGGRFDSISIIVNAKVNTDGAAAVIPGTKETSLEIAAVLGAIKRQPEKQLSILASITTEELDQGKEFLKQKDVTISIDDSKKGLWIEAYLRFGQEECHVIIKDTHANVVSITKNGQFVFKQDASGDTEKDRTVFQGDEIRIAEMISIVEKMPWYEMEFLLDGVEMNCFAAEIGIAQKMGLGIGAFFHSLIAEGVLSDDIVNYAKMLTAAAADARMSGENIKIMSCAGSGNHGITAILPVYAIGKKMGVSKERLARAIAISLGITIYIKVRIEHLPALCGCAMAAAAGASAAITWLMNGDSTMIAKSMKNVIGNLAGMLGDDGKAEWGINLSIAAAVAVESSLMAQHHIVVPIHGGIADDTIEQTIKNFGK</sequence>
<dbReference type="PANTHER" id="PTHR30501">
    <property type="entry name" value="UPF0597 PROTEIN YHAM"/>
    <property type="match status" value="1"/>
</dbReference>
<dbReference type="EMBL" id="CP010978">
    <property type="protein sequence ID" value="AJQ26206.1"/>
    <property type="molecule type" value="Genomic_DNA"/>
</dbReference>
<protein>
    <submittedName>
        <fullName evidence="2">UPF0597 protein yhaM</fullName>
    </submittedName>
</protein>
<dbReference type="GO" id="GO:0080146">
    <property type="term" value="F:L-cysteine desulfhydrase activity"/>
    <property type="evidence" value="ECO:0007669"/>
    <property type="project" value="TreeGrafter"/>
</dbReference>
<evidence type="ECO:0000259" key="1">
    <source>
        <dbReference type="Pfam" id="PF03313"/>
    </source>
</evidence>
<evidence type="ECO:0000313" key="3">
    <source>
        <dbReference type="Proteomes" id="UP000005361"/>
    </source>
</evidence>
<dbReference type="Proteomes" id="UP000005361">
    <property type="component" value="Chromosome"/>
</dbReference>
<reference evidence="3" key="2">
    <citation type="submission" date="2015-02" db="EMBL/GenBank/DDBJ databases">
        <title>Complete Genome Sequence of Pelosinus fermentans JBW45.</title>
        <authorList>
            <person name="De Leon K.B."/>
            <person name="Utturkar S.M."/>
            <person name="Camilleri L.B."/>
            <person name="Arkin A.P."/>
            <person name="Fields M.W."/>
            <person name="Brown S.D."/>
            <person name="Wall J.D."/>
        </authorList>
    </citation>
    <scope>NUCLEOTIDE SEQUENCE [LARGE SCALE GENOMIC DNA]</scope>
    <source>
        <strain evidence="3">JBW45</strain>
    </source>
</reference>
<dbReference type="AlphaFoldDB" id="I8TXY6"/>
<proteinExistence type="predicted"/>
<dbReference type="PIRSF" id="PIRSF006054">
    <property type="entry name" value="UCP006054"/>
    <property type="match status" value="1"/>
</dbReference>
<dbReference type="GO" id="GO:0019450">
    <property type="term" value="P:L-cysteine catabolic process to pyruvate"/>
    <property type="evidence" value="ECO:0007669"/>
    <property type="project" value="TreeGrafter"/>
</dbReference>
<dbReference type="OrthoDB" id="41906at2"/>
<dbReference type="Pfam" id="PF03313">
    <property type="entry name" value="SDH_alpha"/>
    <property type="match status" value="1"/>
</dbReference>
<dbReference type="RefSeq" id="WP_007957533.1">
    <property type="nucleotide sequence ID" value="NZ_CP010978.1"/>
</dbReference>
<dbReference type="STRING" id="1192197.JBW_00854"/>
<dbReference type="PANTHER" id="PTHR30501:SF2">
    <property type="entry name" value="UPF0597 PROTEIN YHAM"/>
    <property type="match status" value="1"/>
</dbReference>
<reference evidence="2 3" key="1">
    <citation type="journal article" date="2015" name="Genome Announc.">
        <title>Complete Genome Sequence of Pelosinus fermentans JBW45, a Member of a Remarkably Competitive Group of Negativicutes in the Firmicutes Phylum.</title>
        <authorList>
            <person name="De Leon K.B."/>
            <person name="Utturkar S.M."/>
            <person name="Camilleri L.B."/>
            <person name="Elias D.A."/>
            <person name="Arkin A.P."/>
            <person name="Fields M.W."/>
            <person name="Brown S.D."/>
            <person name="Wall J.D."/>
        </authorList>
    </citation>
    <scope>NUCLEOTIDE SEQUENCE [LARGE SCALE GENOMIC DNA]</scope>
    <source>
        <strain evidence="2 3">JBW45</strain>
    </source>
</reference>
<dbReference type="InterPro" id="IPR021144">
    <property type="entry name" value="UPF0597"/>
</dbReference>
<organism evidence="2 3">
    <name type="scientific">Pelosinus fermentans JBW45</name>
    <dbReference type="NCBI Taxonomy" id="1192197"/>
    <lineage>
        <taxon>Bacteria</taxon>
        <taxon>Bacillati</taxon>
        <taxon>Bacillota</taxon>
        <taxon>Negativicutes</taxon>
        <taxon>Selenomonadales</taxon>
        <taxon>Sporomusaceae</taxon>
        <taxon>Pelosinus</taxon>
    </lineage>
</organism>